<dbReference type="PROSITE" id="PS50966">
    <property type="entry name" value="ZF_SWIM"/>
    <property type="match status" value="1"/>
</dbReference>
<keyword evidence="1" id="KW-0862">Zinc</keyword>
<dbReference type="OrthoDB" id="10031901at2759"/>
<keyword evidence="1" id="KW-0479">Metal-binding</keyword>
<dbReference type="EMBL" id="BGPR01010021">
    <property type="protein sequence ID" value="GBN43801.1"/>
    <property type="molecule type" value="Genomic_DNA"/>
</dbReference>
<feature type="compositionally biased region" description="Low complexity" evidence="2">
    <location>
        <begin position="974"/>
        <end position="985"/>
    </location>
</feature>
<feature type="non-terminal residue" evidence="4">
    <location>
        <position position="1"/>
    </location>
</feature>
<keyword evidence="1" id="KW-0863">Zinc-finger</keyword>
<feature type="domain" description="SWIM-type" evidence="3">
    <location>
        <begin position="557"/>
        <end position="589"/>
    </location>
</feature>
<feature type="compositionally biased region" description="Low complexity" evidence="2">
    <location>
        <begin position="998"/>
        <end position="1010"/>
    </location>
</feature>
<evidence type="ECO:0000256" key="1">
    <source>
        <dbReference type="PROSITE-ProRule" id="PRU00325"/>
    </source>
</evidence>
<organism evidence="4 5">
    <name type="scientific">Araneus ventricosus</name>
    <name type="common">Orbweaver spider</name>
    <name type="synonym">Epeira ventricosa</name>
    <dbReference type="NCBI Taxonomy" id="182803"/>
    <lineage>
        <taxon>Eukaryota</taxon>
        <taxon>Metazoa</taxon>
        <taxon>Ecdysozoa</taxon>
        <taxon>Arthropoda</taxon>
        <taxon>Chelicerata</taxon>
        <taxon>Arachnida</taxon>
        <taxon>Araneae</taxon>
        <taxon>Araneomorphae</taxon>
        <taxon>Entelegynae</taxon>
        <taxon>Araneoidea</taxon>
        <taxon>Araneidae</taxon>
        <taxon>Araneus</taxon>
    </lineage>
</organism>
<evidence type="ECO:0000313" key="5">
    <source>
        <dbReference type="Proteomes" id="UP000499080"/>
    </source>
</evidence>
<evidence type="ECO:0000313" key="4">
    <source>
        <dbReference type="EMBL" id="GBN43801.1"/>
    </source>
</evidence>
<dbReference type="InterPro" id="IPR007527">
    <property type="entry name" value="Znf_SWIM"/>
</dbReference>
<gene>
    <name evidence="4" type="ORF">AVEN_208601_1</name>
</gene>
<evidence type="ECO:0000259" key="3">
    <source>
        <dbReference type="PROSITE" id="PS50966"/>
    </source>
</evidence>
<feature type="region of interest" description="Disordered" evidence="2">
    <location>
        <begin position="974"/>
        <end position="1015"/>
    </location>
</feature>
<keyword evidence="5" id="KW-1185">Reference proteome</keyword>
<dbReference type="PANTHER" id="PTHR33936:SF25">
    <property type="entry name" value="C2H2-TYPE DOMAIN-CONTAINING PROTEIN"/>
    <property type="match status" value="1"/>
</dbReference>
<feature type="region of interest" description="Disordered" evidence="2">
    <location>
        <begin position="597"/>
        <end position="622"/>
    </location>
</feature>
<reference evidence="4 5" key="1">
    <citation type="journal article" date="2019" name="Sci. Rep.">
        <title>Orb-weaving spider Araneus ventricosus genome elucidates the spidroin gene catalogue.</title>
        <authorList>
            <person name="Kono N."/>
            <person name="Nakamura H."/>
            <person name="Ohtoshi R."/>
            <person name="Moran D.A.P."/>
            <person name="Shinohara A."/>
            <person name="Yoshida Y."/>
            <person name="Fujiwara M."/>
            <person name="Mori M."/>
            <person name="Tomita M."/>
            <person name="Arakawa K."/>
        </authorList>
    </citation>
    <scope>NUCLEOTIDE SEQUENCE [LARGE SCALE GENOMIC DNA]</scope>
</reference>
<accession>A0A4Y2NWZ2</accession>
<feature type="region of interest" description="Disordered" evidence="2">
    <location>
        <begin position="841"/>
        <end position="889"/>
    </location>
</feature>
<evidence type="ECO:0000256" key="2">
    <source>
        <dbReference type="SAM" id="MobiDB-lite"/>
    </source>
</evidence>
<comment type="caution">
    <text evidence="4">The sequence shown here is derived from an EMBL/GenBank/DDBJ whole genome shotgun (WGS) entry which is preliminary data.</text>
</comment>
<protein>
    <recommendedName>
        <fullName evidence="3">SWIM-type domain-containing protein</fullName>
    </recommendedName>
</protein>
<name>A0A4Y2NWZ2_ARAVE</name>
<proteinExistence type="predicted"/>
<dbReference type="PANTHER" id="PTHR33936">
    <property type="entry name" value="PROTEIN CBG17840"/>
    <property type="match status" value="1"/>
</dbReference>
<sequence>NRDLAVGKHHDKGNIKCVECNVKYGNLRMLREHLSAHHHLNYVEKEICFPNMIAFKKWKLDMERRDRTFFYAAHGVQKGSKCNRCLYRCHRTGNYEANDREDKHKMNNVAGSLKIGITCTATMTVCEYAHEVCVKYCLQHYGHGQGTTYVQLSAEEQAAVNENVSKGIPLQEQLDDIKHAQSLAEHFQARLIKIRDIHFLNSAYASEIYNAGMNAIEYVEQWVRVCSEMEDSPILLYRQEGIGTKTEDLMLIIMTEFQKHILMTSTKEVVCLDSHRCVKKGSNFLTALVVMDEQDVAFPVAFCISSKINKSSMLEFLSSVKESTGPLSCLYFMSNNDKIFYEAWQEVMQDESRWIWSIWSFEDNIRKHLVRLLKHVPTREATYRLLRTIMECNNQHVFVTMLKNFMNSLSDNALCNDFGKFFELQYGSNQEMWALCYRKDLKFSTNFYLEYLHKTLLHCVRRSRSKQLDKFLMVLMKYLRFKMIDRLSNMLDEEKIDLSKKTITMCHNMGLDIECENINSLSDDKIWLIRSENEVDAYVTREYVSCPELCDLRCPDCDVCVHMYSCTCVHSMINANMCKHIHAVVWKFLTPHFSPPSSPAPDPCDNIGDIPDDDPATPDKDPDLLQSVLKRMQGVYKQVRMNKCQLNKNSLSEVLRLLDRCYEICSNGDISFVLVSKSTQTEAVPAVSSVHALNSLIKVVSSSNSENIAPIPVSQSNFGCNIRANTAINSSKIHEKSNFLPMSSSVPGFLAVQNIALGSGGNPNPTSIIVVPSDRSCNTVWNTSTLIPVASSNPVLNNLANSVSSSSEREKQGATIIPSAVSNTILNVIDNTISSSEKHKAVVTPSGPAPSAIANSLSTSERPQKRTLMHVSPDPVQDSVSKSRPAAKRRMKRIHFPDVSSSVTTNSPMIMKTTVASSGDLSAVSVNTISNSLSQASSVIDPTNTWVAVLKNHSDPSQLSFNVKPTTLLISASSNSSDLATNSSDKIPCAKKTSDKMSSSSCNVLNPSSSENQMKSDAPCVISSIYSLKNASDVDDKMDSDGSVAQYSPPSINEPKSRVLLDSVSKKSDVLKTTVSSSDDLSGKSINTVLHLNSQTSSVVKPTPVAGSFPSVPISEPSSVVELSVLPSSSSLSPTRIKSSVPHIPVLVKASKPSVSSSTACTNSPIVIKYPDSTKLKSFIKSNLQTTTSDMDSKVKNVPDLNRKFSKATCSVCKTNEPVLFRIPSNENRHSRDSVVPTTMPVIKQRDTNEDCAKTLASTENKLAGDTNTSFIEEKSVKDRRPPKQGVKCVNGDLLPTKATQLRNGRKTTSLTIKEMFQIAIMLNESVIVTVQ</sequence>
<dbReference type="InterPro" id="IPR052797">
    <property type="entry name" value="RegFact_GeneExpr_CellDeath"/>
</dbReference>
<dbReference type="GO" id="GO:0008270">
    <property type="term" value="F:zinc ion binding"/>
    <property type="evidence" value="ECO:0007669"/>
    <property type="project" value="UniProtKB-KW"/>
</dbReference>
<dbReference type="Proteomes" id="UP000499080">
    <property type="component" value="Unassembled WGS sequence"/>
</dbReference>